<evidence type="ECO:0000259" key="4">
    <source>
        <dbReference type="PROSITE" id="PS51462"/>
    </source>
</evidence>
<comment type="cofactor">
    <cofactor evidence="1">
        <name>Mg(2+)</name>
        <dbReference type="ChEBI" id="CHEBI:18420"/>
    </cofactor>
</comment>
<proteinExistence type="inferred from homology"/>
<dbReference type="RefSeq" id="WP_379317972.1">
    <property type="nucleotide sequence ID" value="NZ_JBHTLM010000003.1"/>
</dbReference>
<keyword evidence="6" id="KW-1185">Reference proteome</keyword>
<dbReference type="PANTHER" id="PTHR43046">
    <property type="entry name" value="GDP-MANNOSE MANNOSYL HYDROLASE"/>
    <property type="match status" value="1"/>
</dbReference>
<dbReference type="Gene3D" id="3.90.79.10">
    <property type="entry name" value="Nucleoside Triphosphate Pyrophosphohydrolase"/>
    <property type="match status" value="1"/>
</dbReference>
<dbReference type="InterPro" id="IPR000086">
    <property type="entry name" value="NUDIX_hydrolase_dom"/>
</dbReference>
<dbReference type="PRINTS" id="PR00502">
    <property type="entry name" value="NUDIXFAMILY"/>
</dbReference>
<sequence length="150" mass="17340">MGYIQELRKIIGSRPIILTGVNIIVFNDRNEILLQRRTDTGDWGLIGGILELGESLEEAAHRELFEEAGLRTDYLKHITILSGADMYYRYPNGDEIYNVISVYETRNFIGEPCVNDDEGLEVKFFSMDKPIPEINGMTKKILYKSRYINW</sequence>
<dbReference type="InterPro" id="IPR020084">
    <property type="entry name" value="NUDIX_hydrolase_CS"/>
</dbReference>
<evidence type="ECO:0000256" key="2">
    <source>
        <dbReference type="ARBA" id="ARBA00022801"/>
    </source>
</evidence>
<organism evidence="5 6">
    <name type="scientific">Paenibacillus puldeungensis</name>
    <dbReference type="NCBI Taxonomy" id="696536"/>
    <lineage>
        <taxon>Bacteria</taxon>
        <taxon>Bacillati</taxon>
        <taxon>Bacillota</taxon>
        <taxon>Bacilli</taxon>
        <taxon>Bacillales</taxon>
        <taxon>Paenibacillaceae</taxon>
        <taxon>Paenibacillus</taxon>
    </lineage>
</organism>
<comment type="caution">
    <text evidence="5">The sequence shown here is derived from an EMBL/GenBank/DDBJ whole genome shotgun (WGS) entry which is preliminary data.</text>
</comment>
<dbReference type="SUPFAM" id="SSF55811">
    <property type="entry name" value="Nudix"/>
    <property type="match status" value="1"/>
</dbReference>
<keyword evidence="2 3" id="KW-0378">Hydrolase</keyword>
<accession>A0ABW3RU61</accession>
<dbReference type="CDD" id="cd04677">
    <property type="entry name" value="NUDIX_Hydrolase"/>
    <property type="match status" value="1"/>
</dbReference>
<protein>
    <submittedName>
        <fullName evidence="5">NUDIX hydrolase</fullName>
    </submittedName>
</protein>
<dbReference type="GO" id="GO:0016787">
    <property type="term" value="F:hydrolase activity"/>
    <property type="evidence" value="ECO:0007669"/>
    <property type="project" value="UniProtKB-KW"/>
</dbReference>
<dbReference type="InterPro" id="IPR015797">
    <property type="entry name" value="NUDIX_hydrolase-like_dom_sf"/>
</dbReference>
<reference evidence="6" key="1">
    <citation type="journal article" date="2019" name="Int. J. Syst. Evol. Microbiol.">
        <title>The Global Catalogue of Microorganisms (GCM) 10K type strain sequencing project: providing services to taxonomists for standard genome sequencing and annotation.</title>
        <authorList>
            <consortium name="The Broad Institute Genomics Platform"/>
            <consortium name="The Broad Institute Genome Sequencing Center for Infectious Disease"/>
            <person name="Wu L."/>
            <person name="Ma J."/>
        </authorList>
    </citation>
    <scope>NUCLEOTIDE SEQUENCE [LARGE SCALE GENOMIC DNA]</scope>
    <source>
        <strain evidence="6">CCUG 59189</strain>
    </source>
</reference>
<evidence type="ECO:0000313" key="6">
    <source>
        <dbReference type="Proteomes" id="UP001597262"/>
    </source>
</evidence>
<feature type="domain" description="Nudix hydrolase" evidence="4">
    <location>
        <begin position="16"/>
        <end position="148"/>
    </location>
</feature>
<dbReference type="InterPro" id="IPR020476">
    <property type="entry name" value="Nudix_hydrolase"/>
</dbReference>
<dbReference type="PROSITE" id="PS51462">
    <property type="entry name" value="NUDIX"/>
    <property type="match status" value="1"/>
</dbReference>
<name>A0ABW3RU61_9BACL</name>
<dbReference type="Proteomes" id="UP001597262">
    <property type="component" value="Unassembled WGS sequence"/>
</dbReference>
<evidence type="ECO:0000256" key="1">
    <source>
        <dbReference type="ARBA" id="ARBA00001946"/>
    </source>
</evidence>
<dbReference type="PROSITE" id="PS00893">
    <property type="entry name" value="NUDIX_BOX"/>
    <property type="match status" value="1"/>
</dbReference>
<dbReference type="Pfam" id="PF00293">
    <property type="entry name" value="NUDIX"/>
    <property type="match status" value="1"/>
</dbReference>
<dbReference type="EMBL" id="JBHTLM010000003">
    <property type="protein sequence ID" value="MFD1176014.1"/>
    <property type="molecule type" value="Genomic_DNA"/>
</dbReference>
<dbReference type="PANTHER" id="PTHR43046:SF2">
    <property type="entry name" value="8-OXO-DGTP DIPHOSPHATASE-RELATED"/>
    <property type="match status" value="1"/>
</dbReference>
<evidence type="ECO:0000256" key="3">
    <source>
        <dbReference type="RuleBase" id="RU003476"/>
    </source>
</evidence>
<comment type="similarity">
    <text evidence="3">Belongs to the Nudix hydrolase family.</text>
</comment>
<gene>
    <name evidence="5" type="ORF">ACFQ3W_06785</name>
</gene>
<evidence type="ECO:0000313" key="5">
    <source>
        <dbReference type="EMBL" id="MFD1176014.1"/>
    </source>
</evidence>